<feature type="signal peptide" evidence="1">
    <location>
        <begin position="1"/>
        <end position="17"/>
    </location>
</feature>
<dbReference type="Proteomes" id="UP000448575">
    <property type="component" value="Unassembled WGS sequence"/>
</dbReference>
<evidence type="ECO:0000256" key="1">
    <source>
        <dbReference type="SAM" id="SignalP"/>
    </source>
</evidence>
<dbReference type="EMBL" id="WWCJ01000001">
    <property type="protein sequence ID" value="MYN00630.1"/>
    <property type="molecule type" value="Genomic_DNA"/>
</dbReference>
<keyword evidence="1" id="KW-0732">Signal</keyword>
<reference evidence="2 3" key="1">
    <citation type="submission" date="2019-12" db="EMBL/GenBank/DDBJ databases">
        <title>Novel species isolated from a subtropical stream in China.</title>
        <authorList>
            <person name="Lu H."/>
        </authorList>
    </citation>
    <scope>NUCLEOTIDE SEQUENCE [LARGE SCALE GENOMIC DNA]</scope>
    <source>
        <strain evidence="2 3">DS3</strain>
    </source>
</reference>
<dbReference type="RefSeq" id="WP_161023650.1">
    <property type="nucleotide sequence ID" value="NZ_WWCJ01000001.1"/>
</dbReference>
<dbReference type="AlphaFoldDB" id="A0A6N9HAZ7"/>
<feature type="chain" id="PRO_5026866777" evidence="1">
    <location>
        <begin position="18"/>
        <end position="241"/>
    </location>
</feature>
<accession>A0A6N9HAZ7</accession>
<name>A0A6N9HAZ7_9BURK</name>
<sequence length="241" mass="26852">MKKTILLVLLLPLFGMAQTPPAVVLTSDRVWVKDGHMAAFRKALAAHVKEYHSGQWKWRVYEVLSGPDSGAFQINEGPNGWTALEGRGDLSAQHTKHYETMILPHISKSAPTMFVTFDEKLSTSPAGNWSNKAVLTRFYIKPGRSVANTAALKTNKAVWEKLGRNVAVWRSWASGQAQVIVAGRLKEGFKDFDNDTRMYSQAYDEVNGAGSYDKYLDDVARNADSIVGEIIEYKPELSTQK</sequence>
<gene>
    <name evidence="2" type="ORF">GTP41_00800</name>
</gene>
<evidence type="ECO:0000313" key="2">
    <source>
        <dbReference type="EMBL" id="MYN00630.1"/>
    </source>
</evidence>
<organism evidence="2 3">
    <name type="scientific">Pseudoduganella guangdongensis</name>
    <dbReference type="NCBI Taxonomy" id="2692179"/>
    <lineage>
        <taxon>Bacteria</taxon>
        <taxon>Pseudomonadati</taxon>
        <taxon>Pseudomonadota</taxon>
        <taxon>Betaproteobacteria</taxon>
        <taxon>Burkholderiales</taxon>
        <taxon>Oxalobacteraceae</taxon>
        <taxon>Telluria group</taxon>
        <taxon>Pseudoduganella</taxon>
    </lineage>
</organism>
<protein>
    <submittedName>
        <fullName evidence="2">Uncharacterized protein</fullName>
    </submittedName>
</protein>
<comment type="caution">
    <text evidence="2">The sequence shown here is derived from an EMBL/GenBank/DDBJ whole genome shotgun (WGS) entry which is preliminary data.</text>
</comment>
<keyword evidence="3" id="KW-1185">Reference proteome</keyword>
<evidence type="ECO:0000313" key="3">
    <source>
        <dbReference type="Proteomes" id="UP000448575"/>
    </source>
</evidence>
<proteinExistence type="predicted"/>